<gene>
    <name evidence="2" type="ORF">HNQ61_002585</name>
</gene>
<feature type="chain" id="PRO_5032816081" description="META domain-containing protein" evidence="1">
    <location>
        <begin position="32"/>
        <end position="369"/>
    </location>
</feature>
<sequence length="369" mass="38273">MRTRNGRMMMGMMRVRAALRRALRVSAVALAAAACRDRAVEQAQAPPADDLGTVPREVELRLYVATDWAWNEDDTLRVTVVNGTLQPLSGATLALSIGAGVQLRDSAAEAAEAFAASRGFQPAARAATGDTTVRFTVGTLAPGQSAEFAQAVRTPPAPRGRPASAADSVSRFAIGARLVGADGREIIARADTIRIRAGSAVVSGGCGGIRDVAVSRYGIGPVRLGMKPADVRTLCPEARDTSWRGAEGMTERGLAVALAGNPVTLVLAGGVIDRIVVDTAGLRTGAGVQVGATLADLRARYGQLCAGVGEGKVAVWTPSAPGISFGLDTAATSQWRAARLPADSLPEQARVISMWVRKGLDTCPAPEAR</sequence>
<keyword evidence="1" id="KW-0732">Signal</keyword>
<evidence type="ECO:0000313" key="2">
    <source>
        <dbReference type="EMBL" id="MBB6070963.1"/>
    </source>
</evidence>
<dbReference type="EMBL" id="JACHIA010000006">
    <property type="protein sequence ID" value="MBB6070963.1"/>
    <property type="molecule type" value="Genomic_DNA"/>
</dbReference>
<evidence type="ECO:0000313" key="3">
    <source>
        <dbReference type="Proteomes" id="UP000582837"/>
    </source>
</evidence>
<dbReference type="AlphaFoldDB" id="A0A841GYY6"/>
<organism evidence="2 3">
    <name type="scientific">Longimicrobium terrae</name>
    <dbReference type="NCBI Taxonomy" id="1639882"/>
    <lineage>
        <taxon>Bacteria</taxon>
        <taxon>Pseudomonadati</taxon>
        <taxon>Gemmatimonadota</taxon>
        <taxon>Longimicrobiia</taxon>
        <taxon>Longimicrobiales</taxon>
        <taxon>Longimicrobiaceae</taxon>
        <taxon>Longimicrobium</taxon>
    </lineage>
</organism>
<protein>
    <recommendedName>
        <fullName evidence="4">META domain-containing protein</fullName>
    </recommendedName>
</protein>
<evidence type="ECO:0000256" key="1">
    <source>
        <dbReference type="SAM" id="SignalP"/>
    </source>
</evidence>
<name>A0A841GYY6_9BACT</name>
<accession>A0A841GYY6</accession>
<dbReference type="RefSeq" id="WP_184430735.1">
    <property type="nucleotide sequence ID" value="NZ_JABDTL010000001.1"/>
</dbReference>
<proteinExistence type="predicted"/>
<keyword evidence="3" id="KW-1185">Reference proteome</keyword>
<dbReference type="PROSITE" id="PS51257">
    <property type="entry name" value="PROKAR_LIPOPROTEIN"/>
    <property type="match status" value="1"/>
</dbReference>
<feature type="signal peptide" evidence="1">
    <location>
        <begin position="1"/>
        <end position="31"/>
    </location>
</feature>
<evidence type="ECO:0008006" key="4">
    <source>
        <dbReference type="Google" id="ProtNLM"/>
    </source>
</evidence>
<reference evidence="2 3" key="1">
    <citation type="submission" date="2020-08" db="EMBL/GenBank/DDBJ databases">
        <title>Genomic Encyclopedia of Type Strains, Phase IV (KMG-IV): sequencing the most valuable type-strain genomes for metagenomic binning, comparative biology and taxonomic classification.</title>
        <authorList>
            <person name="Goeker M."/>
        </authorList>
    </citation>
    <scope>NUCLEOTIDE SEQUENCE [LARGE SCALE GENOMIC DNA]</scope>
    <source>
        <strain evidence="2 3">DSM 29007</strain>
    </source>
</reference>
<dbReference type="Proteomes" id="UP000582837">
    <property type="component" value="Unassembled WGS sequence"/>
</dbReference>
<comment type="caution">
    <text evidence="2">The sequence shown here is derived from an EMBL/GenBank/DDBJ whole genome shotgun (WGS) entry which is preliminary data.</text>
</comment>